<dbReference type="PANTHER" id="PTHR43685:SF2">
    <property type="entry name" value="GLYCOSYLTRANSFERASE 2-LIKE DOMAIN-CONTAINING PROTEIN"/>
    <property type="match status" value="1"/>
</dbReference>
<keyword evidence="5" id="KW-1185">Reference proteome</keyword>
<evidence type="ECO:0000259" key="2">
    <source>
        <dbReference type="Pfam" id="PF00535"/>
    </source>
</evidence>
<dbReference type="RefSeq" id="WP_184494416.1">
    <property type="nucleotide sequence ID" value="NZ_JACIJO010000001.1"/>
</dbReference>
<dbReference type="SUPFAM" id="SSF53448">
    <property type="entry name" value="Nucleotide-diphospho-sugar transferases"/>
    <property type="match status" value="1"/>
</dbReference>
<dbReference type="InterPro" id="IPR001173">
    <property type="entry name" value="Glyco_trans_2-like"/>
</dbReference>
<dbReference type="GO" id="GO:0016740">
    <property type="term" value="F:transferase activity"/>
    <property type="evidence" value="ECO:0007669"/>
    <property type="project" value="UniProtKB-KW"/>
</dbReference>
<name>A0A841MV15_9BACT</name>
<dbReference type="EMBL" id="JACIJO010000001">
    <property type="protein sequence ID" value="MBB6325851.1"/>
    <property type="molecule type" value="Genomic_DNA"/>
</dbReference>
<proteinExistence type="predicted"/>
<evidence type="ECO:0000313" key="4">
    <source>
        <dbReference type="EMBL" id="MBB6325851.1"/>
    </source>
</evidence>
<dbReference type="Gene3D" id="3.90.550.10">
    <property type="entry name" value="Spore Coat Polysaccharide Biosynthesis Protein SpsA, Chain A"/>
    <property type="match status" value="1"/>
</dbReference>
<feature type="domain" description="Glycosyltransferase 2-like" evidence="2">
    <location>
        <begin position="8"/>
        <end position="137"/>
    </location>
</feature>
<accession>A0A841MV15</accession>
<dbReference type="InterPro" id="IPR050834">
    <property type="entry name" value="Glycosyltransf_2"/>
</dbReference>
<dbReference type="PANTHER" id="PTHR43685">
    <property type="entry name" value="GLYCOSYLTRANSFERASE"/>
    <property type="match status" value="1"/>
</dbReference>
<dbReference type="InterPro" id="IPR027791">
    <property type="entry name" value="Galactosyl_T_C"/>
</dbReference>
<dbReference type="AlphaFoldDB" id="A0A841MV15"/>
<keyword evidence="1 4" id="KW-0808">Transferase</keyword>
<comment type="caution">
    <text evidence="4">The sequence shown here is derived from an EMBL/GenBank/DDBJ whole genome shotgun (WGS) entry which is preliminary data.</text>
</comment>
<protein>
    <submittedName>
        <fullName evidence="4">Glycosyltransferase involved in cell wall biosynthesis</fullName>
    </submittedName>
</protein>
<dbReference type="CDD" id="cd00761">
    <property type="entry name" value="Glyco_tranf_GTA_type"/>
    <property type="match status" value="1"/>
</dbReference>
<dbReference type="Pfam" id="PF02709">
    <property type="entry name" value="Glyco_transf_7C"/>
    <property type="match status" value="1"/>
</dbReference>
<evidence type="ECO:0000256" key="1">
    <source>
        <dbReference type="ARBA" id="ARBA00022679"/>
    </source>
</evidence>
<dbReference type="Proteomes" id="UP000588604">
    <property type="component" value="Unassembled WGS sequence"/>
</dbReference>
<dbReference type="Pfam" id="PF00535">
    <property type="entry name" value="Glycos_transf_2"/>
    <property type="match status" value="1"/>
</dbReference>
<organism evidence="4 5">
    <name type="scientific">Algoriphagus iocasae</name>
    <dbReference type="NCBI Taxonomy" id="1836499"/>
    <lineage>
        <taxon>Bacteria</taxon>
        <taxon>Pseudomonadati</taxon>
        <taxon>Bacteroidota</taxon>
        <taxon>Cytophagia</taxon>
        <taxon>Cytophagales</taxon>
        <taxon>Cyclobacteriaceae</taxon>
        <taxon>Algoriphagus</taxon>
    </lineage>
</organism>
<evidence type="ECO:0000259" key="3">
    <source>
        <dbReference type="Pfam" id="PF02709"/>
    </source>
</evidence>
<reference evidence="4 5" key="1">
    <citation type="submission" date="2020-08" db="EMBL/GenBank/DDBJ databases">
        <title>Genomic Encyclopedia of Type Strains, Phase IV (KMG-IV): sequencing the most valuable type-strain genomes for metagenomic binning, comparative biology and taxonomic classification.</title>
        <authorList>
            <person name="Goeker M."/>
        </authorList>
    </citation>
    <scope>NUCLEOTIDE SEQUENCE [LARGE SCALE GENOMIC DNA]</scope>
    <source>
        <strain evidence="4 5">DSM 102044</strain>
    </source>
</reference>
<dbReference type="InterPro" id="IPR029044">
    <property type="entry name" value="Nucleotide-diphossugar_trans"/>
</dbReference>
<gene>
    <name evidence="4" type="ORF">FHS59_001466</name>
</gene>
<feature type="domain" description="Galactosyltransferase C-terminal" evidence="3">
    <location>
        <begin position="154"/>
        <end position="203"/>
    </location>
</feature>
<evidence type="ECO:0000313" key="5">
    <source>
        <dbReference type="Proteomes" id="UP000588604"/>
    </source>
</evidence>
<sequence>MPHYPLVSIVIPCYNAAPYLEETLSSCMAIHYPHFEIIVMDDGSADESKSILVKWANQYPEKIRVFQQCNQGPSIARNQGIHHANGKYILPVDGDDRIHPDYIEQAVKELESDPDIKLVYCEAEKFGGKTGHWILKPFSLEQLAQDNMIFVSSLFRKSDWEKTGGFDPRFCFGWEDWEFWINLLKHGGKVVKLPFVGFYYRIRANSRRKSTNKAAKKMTIDLLNQKHQEFFDYFLNGPLRNPRGLSKYINPFCKAAVLLTLLKPIPAKIQATWNSILTNS</sequence>